<gene>
    <name evidence="3" type="ORF">GOP47_0006463</name>
</gene>
<evidence type="ECO:0000313" key="4">
    <source>
        <dbReference type="Proteomes" id="UP000886520"/>
    </source>
</evidence>
<dbReference type="PANTHER" id="PTHR42663">
    <property type="entry name" value="HYDROLASE C777.06C-RELATED-RELATED"/>
    <property type="match status" value="1"/>
</dbReference>
<dbReference type="Pfam" id="PF12706">
    <property type="entry name" value="Lactamase_B_2"/>
    <property type="match status" value="1"/>
</dbReference>
<accession>A0A9D4V4G1</accession>
<evidence type="ECO:0000313" key="3">
    <source>
        <dbReference type="EMBL" id="KAI5078792.1"/>
    </source>
</evidence>
<dbReference type="Proteomes" id="UP000886520">
    <property type="component" value="Chromosome 6"/>
</dbReference>
<evidence type="ECO:0000256" key="1">
    <source>
        <dbReference type="SAM" id="SignalP"/>
    </source>
</evidence>
<evidence type="ECO:0000259" key="2">
    <source>
        <dbReference type="Pfam" id="PF12706"/>
    </source>
</evidence>
<protein>
    <recommendedName>
        <fullName evidence="2">Metallo-beta-lactamase domain-containing protein</fullName>
    </recommendedName>
</protein>
<comment type="caution">
    <text evidence="3">The sequence shown here is derived from an EMBL/GenBank/DDBJ whole genome shotgun (WGS) entry which is preliminary data.</text>
</comment>
<dbReference type="CDD" id="cd16279">
    <property type="entry name" value="metallo-hydrolase-like_MBL-fold"/>
    <property type="match status" value="1"/>
</dbReference>
<keyword evidence="1" id="KW-0732">Signal</keyword>
<dbReference type="InterPro" id="IPR001279">
    <property type="entry name" value="Metallo-B-lactamas"/>
</dbReference>
<dbReference type="AlphaFoldDB" id="A0A9D4V4G1"/>
<dbReference type="PANTHER" id="PTHR42663:SF6">
    <property type="entry name" value="HYDROLASE C777.06C-RELATED"/>
    <property type="match status" value="1"/>
</dbReference>
<dbReference type="OrthoDB" id="341300at2759"/>
<feature type="domain" description="Metallo-beta-lactamase" evidence="2">
    <location>
        <begin position="76"/>
        <end position="278"/>
    </location>
</feature>
<dbReference type="EMBL" id="JABFUD020000006">
    <property type="protein sequence ID" value="KAI5078792.1"/>
    <property type="molecule type" value="Genomic_DNA"/>
</dbReference>
<dbReference type="InterPro" id="IPR036866">
    <property type="entry name" value="RibonucZ/Hydroxyglut_hydro"/>
</dbReference>
<keyword evidence="4" id="KW-1185">Reference proteome</keyword>
<sequence length="316" mass="35358">MATSNGAIAILSELIILGSGCSSGVPTPRCLLLPADPPCLVCRSALARPPESNRNYRCNTSLLIKFVDESSQAKYIQIDAGKNFKEQVLRWFTSYQIPYVDAVILTHEHADAILGLDDIRGIQPVNHFNLIEPTPVFLSKHSMESVAAKFPYLMQKILKEGQEIRRVAQLDWKIIDDKLGASFDAAGLTFSPLPVMHGEDYICLGFLFGRREKVAYISDISRFPESTEIAISKRGAGEVDLLILDTLYKVGPHNTHFCLPETLDAIKRIQPKRALLVGMTHEFDHETDNAYLRKWSSREGIDVQLAYDGQRITIDL</sequence>
<feature type="signal peptide" evidence="1">
    <location>
        <begin position="1"/>
        <end position="24"/>
    </location>
</feature>
<reference evidence="3" key="1">
    <citation type="submission" date="2021-01" db="EMBL/GenBank/DDBJ databases">
        <title>Adiantum capillus-veneris genome.</title>
        <authorList>
            <person name="Fang Y."/>
            <person name="Liao Q."/>
        </authorList>
    </citation>
    <scope>NUCLEOTIDE SEQUENCE</scope>
    <source>
        <strain evidence="3">H3</strain>
        <tissue evidence="3">Leaf</tissue>
    </source>
</reference>
<dbReference type="Gene3D" id="3.60.15.10">
    <property type="entry name" value="Ribonuclease Z/Hydroxyacylglutathione hydrolase-like"/>
    <property type="match status" value="1"/>
</dbReference>
<name>A0A9D4V4G1_ADICA</name>
<feature type="chain" id="PRO_5038671418" description="Metallo-beta-lactamase domain-containing protein" evidence="1">
    <location>
        <begin position="25"/>
        <end position="316"/>
    </location>
</feature>
<proteinExistence type="predicted"/>
<dbReference type="SUPFAM" id="SSF56281">
    <property type="entry name" value="Metallo-hydrolase/oxidoreductase"/>
    <property type="match status" value="1"/>
</dbReference>
<organism evidence="3 4">
    <name type="scientific">Adiantum capillus-veneris</name>
    <name type="common">Maidenhair fern</name>
    <dbReference type="NCBI Taxonomy" id="13818"/>
    <lineage>
        <taxon>Eukaryota</taxon>
        <taxon>Viridiplantae</taxon>
        <taxon>Streptophyta</taxon>
        <taxon>Embryophyta</taxon>
        <taxon>Tracheophyta</taxon>
        <taxon>Polypodiopsida</taxon>
        <taxon>Polypodiidae</taxon>
        <taxon>Polypodiales</taxon>
        <taxon>Pteridineae</taxon>
        <taxon>Pteridaceae</taxon>
        <taxon>Vittarioideae</taxon>
        <taxon>Adiantum</taxon>
    </lineage>
</organism>